<feature type="domain" description="Methylmalonyl-CoA mutase alpha/beta chain catalytic" evidence="2">
    <location>
        <begin position="77"/>
        <end position="465"/>
    </location>
</feature>
<dbReference type="Pfam" id="PF01642">
    <property type="entry name" value="MM_CoA_mutase"/>
    <property type="match status" value="1"/>
</dbReference>
<dbReference type="GO" id="GO:0019678">
    <property type="term" value="P:propionate metabolic process, methylmalonyl pathway"/>
    <property type="evidence" value="ECO:0007669"/>
    <property type="project" value="TreeGrafter"/>
</dbReference>
<dbReference type="Proteomes" id="UP000075787">
    <property type="component" value="Unassembled WGS sequence"/>
</dbReference>
<comment type="caution">
    <text evidence="3">The sequence shown here is derived from an EMBL/GenBank/DDBJ whole genome shotgun (WGS) entry which is preliminary data.</text>
</comment>
<reference evidence="3 4" key="1">
    <citation type="submission" date="2015-12" db="EMBL/GenBank/DDBJ databases">
        <title>Genome sequence of Tistrella mobilis MCCC 1A02139.</title>
        <authorList>
            <person name="Lu L."/>
            <person name="Lai Q."/>
            <person name="Shao Z."/>
            <person name="Qian P."/>
        </authorList>
    </citation>
    <scope>NUCLEOTIDE SEQUENCE [LARGE SCALE GENOMIC DNA]</scope>
    <source>
        <strain evidence="3 4">MCCC 1A02139</strain>
    </source>
</reference>
<proteinExistence type="predicted"/>
<dbReference type="RefSeq" id="WP_062767151.1">
    <property type="nucleotide sequence ID" value="NZ_CP121045.1"/>
</dbReference>
<organism evidence="3 4">
    <name type="scientific">Tistrella mobilis</name>
    <dbReference type="NCBI Taxonomy" id="171437"/>
    <lineage>
        <taxon>Bacteria</taxon>
        <taxon>Pseudomonadati</taxon>
        <taxon>Pseudomonadota</taxon>
        <taxon>Alphaproteobacteria</taxon>
        <taxon>Geminicoccales</taxon>
        <taxon>Geminicoccaceae</taxon>
        <taxon>Tistrella</taxon>
    </lineage>
</organism>
<dbReference type="EMBL" id="LPZR01000183">
    <property type="protein sequence ID" value="KYO51100.1"/>
    <property type="molecule type" value="Genomic_DNA"/>
</dbReference>
<evidence type="ECO:0000313" key="3">
    <source>
        <dbReference type="EMBL" id="KYO51100.1"/>
    </source>
</evidence>
<gene>
    <name evidence="3" type="ORF">AUP44_10415</name>
</gene>
<dbReference type="SUPFAM" id="SSF51703">
    <property type="entry name" value="Cobalamin (vitamin B12)-dependent enzymes"/>
    <property type="match status" value="1"/>
</dbReference>
<evidence type="ECO:0000256" key="1">
    <source>
        <dbReference type="SAM" id="MobiDB-lite"/>
    </source>
</evidence>
<sequence length="634" mass="65153">MVKPVQTSNPLEPATPLAADFDPPSRDAWMALVEKTLKGAPYEKKLRWKTREGLSVEPLYTPEDGIAARMLPRPATGDAARPWDLRTLVRHPDPATANTQVLEDLENGAASVLLRLDPTGRDGIAAVSAEDLATVLDGVMIDLAPVGLDAGALDVEAAGWLAGFARSQPGAIRAPLAFNMDPVSAFAASGTAPGSVQARVARAAALAKRLAPDLLEARFLRASGQVVHEAGGGEAQELGVMAAAAVLYVKALVEAGFGVEEAFARVTLGLAVDGEYFTSLAKLRAARAIWGRITAASGVEVPARIEARSSARMLSKVDPWVNLLRLTAAGFAGAVGGADVVVLAPFTDAIGHPGALARRQARNTQLVLMEESHLGRVADPAAGAWALEQLTDGFARAGWAAFQAIEQAGGLIAALEAGIVQERAAATRAAIEAAVAKRQTGLIGVSEFPNLGDVAPTMDEVDPASFARPMPEIAADGPASACTPLAPMRLAEPYERLREAARGLTADGSYPKALLVTLGTPADYTARLTFTRNLLAAGGIDADIHDGTDGLPAGARLAVLCSSDARYAEEAAAAAAALKAAGAAHVWLAGRPGELEAALTGAGVSRFLAAGMDALALLAEAHAAVATPSAGTEA</sequence>
<evidence type="ECO:0000259" key="2">
    <source>
        <dbReference type="Pfam" id="PF01642"/>
    </source>
</evidence>
<dbReference type="PANTHER" id="PTHR48101">
    <property type="entry name" value="METHYLMALONYL-COA MUTASE, MITOCHONDRIAL-RELATED"/>
    <property type="match status" value="1"/>
</dbReference>
<dbReference type="OrthoDB" id="9762378at2"/>
<dbReference type="PANTHER" id="PTHR48101:SF4">
    <property type="entry name" value="METHYLMALONYL-COA MUTASE, MITOCHONDRIAL"/>
    <property type="match status" value="1"/>
</dbReference>
<dbReference type="AlphaFoldDB" id="A0A161R127"/>
<dbReference type="GO" id="GO:0004494">
    <property type="term" value="F:methylmalonyl-CoA mutase activity"/>
    <property type="evidence" value="ECO:0007669"/>
    <property type="project" value="TreeGrafter"/>
</dbReference>
<feature type="compositionally biased region" description="Polar residues" evidence="1">
    <location>
        <begin position="1"/>
        <end position="10"/>
    </location>
</feature>
<dbReference type="Gene3D" id="3.40.50.280">
    <property type="entry name" value="Cobalamin-binding domain"/>
    <property type="match status" value="1"/>
</dbReference>
<dbReference type="Gene3D" id="3.20.20.240">
    <property type="entry name" value="Methylmalonyl-CoA mutase"/>
    <property type="match status" value="1"/>
</dbReference>
<dbReference type="GO" id="GO:0031419">
    <property type="term" value="F:cobalamin binding"/>
    <property type="evidence" value="ECO:0007669"/>
    <property type="project" value="InterPro"/>
</dbReference>
<dbReference type="GO" id="GO:0005737">
    <property type="term" value="C:cytoplasm"/>
    <property type="evidence" value="ECO:0007669"/>
    <property type="project" value="TreeGrafter"/>
</dbReference>
<accession>A0A161R127</accession>
<feature type="region of interest" description="Disordered" evidence="1">
    <location>
        <begin position="1"/>
        <end position="22"/>
    </location>
</feature>
<protein>
    <submittedName>
        <fullName evidence="3">Methylmalonyl-CoA mutase</fullName>
    </submittedName>
</protein>
<dbReference type="InterPro" id="IPR016176">
    <property type="entry name" value="Cbl-dep_enz_cat"/>
</dbReference>
<dbReference type="InterPro" id="IPR006099">
    <property type="entry name" value="MeMalonylCoA_mutase_a/b_cat"/>
</dbReference>
<evidence type="ECO:0000313" key="4">
    <source>
        <dbReference type="Proteomes" id="UP000075787"/>
    </source>
</evidence>
<dbReference type="GeneID" id="97240806"/>
<name>A0A161R127_9PROT</name>